<dbReference type="PANTHER" id="PTHR33202">
    <property type="entry name" value="ZINC UPTAKE REGULATION PROTEIN"/>
    <property type="match status" value="1"/>
</dbReference>
<keyword evidence="3 7" id="KW-0862">Zinc</keyword>
<keyword evidence="10" id="KW-1185">Reference proteome</keyword>
<evidence type="ECO:0000313" key="10">
    <source>
        <dbReference type="Proteomes" id="UP000215383"/>
    </source>
</evidence>
<comment type="similarity">
    <text evidence="1">Belongs to the Fur family.</text>
</comment>
<dbReference type="GO" id="GO:1900376">
    <property type="term" value="P:regulation of secondary metabolite biosynthetic process"/>
    <property type="evidence" value="ECO:0007669"/>
    <property type="project" value="TreeGrafter"/>
</dbReference>
<dbReference type="Gene3D" id="1.10.10.10">
    <property type="entry name" value="Winged helix-like DNA-binding domain superfamily/Winged helix DNA-binding domain"/>
    <property type="match status" value="1"/>
</dbReference>
<dbReference type="CDD" id="cd07153">
    <property type="entry name" value="Fur_like"/>
    <property type="match status" value="1"/>
</dbReference>
<dbReference type="Gene3D" id="3.30.1490.190">
    <property type="match status" value="1"/>
</dbReference>
<keyword evidence="6" id="KW-0804">Transcription</keyword>
<dbReference type="EMBL" id="LT906446">
    <property type="protein sequence ID" value="SNV00350.1"/>
    <property type="molecule type" value="Genomic_DNA"/>
</dbReference>
<dbReference type="RefSeq" id="WP_027889832.1">
    <property type="nucleotide sequence ID" value="NZ_CASFMS010000003.1"/>
</dbReference>
<dbReference type="InterPro" id="IPR036390">
    <property type="entry name" value="WH_DNA-bd_sf"/>
</dbReference>
<feature type="binding site" evidence="7">
    <location>
        <position position="106"/>
    </location>
    <ligand>
        <name>Zn(2+)</name>
        <dbReference type="ChEBI" id="CHEBI:29105"/>
    </ligand>
</feature>
<evidence type="ECO:0000256" key="1">
    <source>
        <dbReference type="ARBA" id="ARBA00007957"/>
    </source>
</evidence>
<comment type="cofactor">
    <cofactor evidence="7">
        <name>Zn(2+)</name>
        <dbReference type="ChEBI" id="CHEBI:29105"/>
    </cofactor>
    <text evidence="7">Binds 1 zinc ion per subunit.</text>
</comment>
<dbReference type="GO" id="GO:0003700">
    <property type="term" value="F:DNA-binding transcription factor activity"/>
    <property type="evidence" value="ECO:0007669"/>
    <property type="project" value="InterPro"/>
</dbReference>
<keyword evidence="5" id="KW-0238">DNA-binding</keyword>
<reference evidence="9 10" key="1">
    <citation type="submission" date="2017-06" db="EMBL/GenBank/DDBJ databases">
        <authorList>
            <consortium name="Pathogen Informatics"/>
        </authorList>
    </citation>
    <scope>NUCLEOTIDE SEQUENCE [LARGE SCALE GENOMIC DNA]</scope>
    <source>
        <strain evidence="9 10">NCTC10570</strain>
    </source>
</reference>
<protein>
    <submittedName>
        <fullName evidence="9">Ferric uptake regulation protein</fullName>
    </submittedName>
</protein>
<keyword evidence="4" id="KW-0805">Transcription regulation</keyword>
<organism evidence="9 10">
    <name type="scientific">Megamonas hypermegale</name>
    <dbReference type="NCBI Taxonomy" id="158847"/>
    <lineage>
        <taxon>Bacteria</taxon>
        <taxon>Bacillati</taxon>
        <taxon>Bacillota</taxon>
        <taxon>Negativicutes</taxon>
        <taxon>Selenomonadales</taxon>
        <taxon>Selenomonadaceae</taxon>
        <taxon>Megamonas</taxon>
    </lineage>
</organism>
<evidence type="ECO:0000256" key="8">
    <source>
        <dbReference type="PIRSR" id="PIRSR602481-2"/>
    </source>
</evidence>
<evidence type="ECO:0000256" key="6">
    <source>
        <dbReference type="ARBA" id="ARBA00023163"/>
    </source>
</evidence>
<dbReference type="InterPro" id="IPR002481">
    <property type="entry name" value="FUR"/>
</dbReference>
<dbReference type="InterPro" id="IPR043135">
    <property type="entry name" value="Fur_C"/>
</dbReference>
<dbReference type="InterPro" id="IPR036388">
    <property type="entry name" value="WH-like_DNA-bd_sf"/>
</dbReference>
<feature type="binding site" evidence="8">
    <location>
        <position position="135"/>
    </location>
    <ligand>
        <name>Fe cation</name>
        <dbReference type="ChEBI" id="CHEBI:24875"/>
    </ligand>
</feature>
<dbReference type="GO" id="GO:0045892">
    <property type="term" value="P:negative regulation of DNA-templated transcription"/>
    <property type="evidence" value="ECO:0007669"/>
    <property type="project" value="TreeGrafter"/>
</dbReference>
<keyword evidence="2" id="KW-0678">Repressor</keyword>
<dbReference type="GO" id="GO:0008270">
    <property type="term" value="F:zinc ion binding"/>
    <property type="evidence" value="ECO:0007669"/>
    <property type="project" value="TreeGrafter"/>
</dbReference>
<keyword evidence="8" id="KW-0408">Iron</keyword>
<evidence type="ECO:0000256" key="3">
    <source>
        <dbReference type="ARBA" id="ARBA00022833"/>
    </source>
</evidence>
<dbReference type="PANTHER" id="PTHR33202:SF7">
    <property type="entry name" value="FERRIC UPTAKE REGULATION PROTEIN"/>
    <property type="match status" value="1"/>
</dbReference>
<dbReference type="SUPFAM" id="SSF46785">
    <property type="entry name" value="Winged helix' DNA-binding domain"/>
    <property type="match status" value="1"/>
</dbReference>
<evidence type="ECO:0000256" key="2">
    <source>
        <dbReference type="ARBA" id="ARBA00022491"/>
    </source>
</evidence>
<evidence type="ECO:0000313" key="9">
    <source>
        <dbReference type="EMBL" id="SNV00350.1"/>
    </source>
</evidence>
<dbReference type="GO" id="GO:0000976">
    <property type="term" value="F:transcription cis-regulatory region binding"/>
    <property type="evidence" value="ECO:0007669"/>
    <property type="project" value="TreeGrafter"/>
</dbReference>
<feature type="binding site" evidence="7">
    <location>
        <position position="103"/>
    </location>
    <ligand>
        <name>Zn(2+)</name>
        <dbReference type="ChEBI" id="CHEBI:29105"/>
    </ligand>
</feature>
<dbReference type="Pfam" id="PF01475">
    <property type="entry name" value="FUR"/>
    <property type="match status" value="1"/>
</dbReference>
<comment type="cofactor">
    <cofactor evidence="8">
        <name>Mn(2+)</name>
        <dbReference type="ChEBI" id="CHEBI:29035"/>
    </cofactor>
    <cofactor evidence="8">
        <name>Fe(2+)</name>
        <dbReference type="ChEBI" id="CHEBI:29033"/>
    </cofactor>
    <text evidence="8">Binds 1 Mn(2+) or Fe(2+) ion per subunit.</text>
</comment>
<sequence>MPVKITMEDLKRKLAGPQYKLTPQRKTVLQIFLDRPGQHLSAEDVHFILKENKFEIGLATVYRSLELLTELNILNYLDFGDGCRRYELNEASPNEHQHHHLICLDCGKVMEFADDLLGDLEATISQKCDFHIIDHQLKFFGYCKECQKKREQES</sequence>
<proteinExistence type="inferred from homology"/>
<evidence type="ECO:0000256" key="7">
    <source>
        <dbReference type="PIRSR" id="PIRSR602481-1"/>
    </source>
</evidence>
<evidence type="ECO:0000256" key="4">
    <source>
        <dbReference type="ARBA" id="ARBA00023015"/>
    </source>
</evidence>
<name>A0A239TRB6_9FIRM</name>
<dbReference type="AlphaFoldDB" id="A0A239TRB6"/>
<feature type="binding site" evidence="7">
    <location>
        <position position="146"/>
    </location>
    <ligand>
        <name>Zn(2+)</name>
        <dbReference type="ChEBI" id="CHEBI:29105"/>
    </ligand>
</feature>
<feature type="binding site" evidence="7">
    <location>
        <position position="143"/>
    </location>
    <ligand>
        <name>Zn(2+)</name>
        <dbReference type="ChEBI" id="CHEBI:29105"/>
    </ligand>
</feature>
<dbReference type="eggNOG" id="COG0735">
    <property type="taxonomic scope" value="Bacteria"/>
</dbReference>
<keyword evidence="7" id="KW-0479">Metal-binding</keyword>
<accession>A0A239TRB6</accession>
<dbReference type="Proteomes" id="UP000215383">
    <property type="component" value="Chromosome 1"/>
</dbReference>
<gene>
    <name evidence="9" type="primary">fur</name>
    <name evidence="9" type="ORF">SAMEA4364220_01296</name>
</gene>
<evidence type="ECO:0000256" key="5">
    <source>
        <dbReference type="ARBA" id="ARBA00023125"/>
    </source>
</evidence>
<dbReference type="GeneID" id="78507298"/>